<sequence length="109" mass="12571">MDLRRWERPVIALGASLVSSTAYFSLTGRHRYGADLGSERSLYYDCYLRGIIALDVKDRGFPIEHSYTHQGRHRTRRRRGRRDQIYQSLTGVYTKLSVSEVSALIATTF</sequence>
<proteinExistence type="predicted"/>
<protein>
    <submittedName>
        <fullName evidence="1">Uncharacterized protein</fullName>
    </submittedName>
</protein>
<evidence type="ECO:0000313" key="2">
    <source>
        <dbReference type="Proteomes" id="UP000218334"/>
    </source>
</evidence>
<dbReference type="Proteomes" id="UP000218334">
    <property type="component" value="Unassembled WGS sequence"/>
</dbReference>
<accession>A0A2H3C521</accession>
<organism evidence="1 2">
    <name type="scientific">Armillaria solidipes</name>
    <dbReference type="NCBI Taxonomy" id="1076256"/>
    <lineage>
        <taxon>Eukaryota</taxon>
        <taxon>Fungi</taxon>
        <taxon>Dikarya</taxon>
        <taxon>Basidiomycota</taxon>
        <taxon>Agaricomycotina</taxon>
        <taxon>Agaricomycetes</taxon>
        <taxon>Agaricomycetidae</taxon>
        <taxon>Agaricales</taxon>
        <taxon>Marasmiineae</taxon>
        <taxon>Physalacriaceae</taxon>
        <taxon>Armillaria</taxon>
    </lineage>
</organism>
<dbReference type="AlphaFoldDB" id="A0A2H3C521"/>
<dbReference type="EMBL" id="KZ293416">
    <property type="protein sequence ID" value="PBK76404.1"/>
    <property type="molecule type" value="Genomic_DNA"/>
</dbReference>
<evidence type="ECO:0000313" key="1">
    <source>
        <dbReference type="EMBL" id="PBK76404.1"/>
    </source>
</evidence>
<keyword evidence="2" id="KW-1185">Reference proteome</keyword>
<reference evidence="2" key="1">
    <citation type="journal article" date="2017" name="Nat. Ecol. Evol.">
        <title>Genome expansion and lineage-specific genetic innovations in the forest pathogenic fungi Armillaria.</title>
        <authorList>
            <person name="Sipos G."/>
            <person name="Prasanna A.N."/>
            <person name="Walter M.C."/>
            <person name="O'Connor E."/>
            <person name="Balint B."/>
            <person name="Krizsan K."/>
            <person name="Kiss B."/>
            <person name="Hess J."/>
            <person name="Varga T."/>
            <person name="Slot J."/>
            <person name="Riley R."/>
            <person name="Boka B."/>
            <person name="Rigling D."/>
            <person name="Barry K."/>
            <person name="Lee J."/>
            <person name="Mihaltcheva S."/>
            <person name="LaButti K."/>
            <person name="Lipzen A."/>
            <person name="Waldron R."/>
            <person name="Moloney N.M."/>
            <person name="Sperisen C."/>
            <person name="Kredics L."/>
            <person name="Vagvoelgyi C."/>
            <person name="Patrignani A."/>
            <person name="Fitzpatrick D."/>
            <person name="Nagy I."/>
            <person name="Doyle S."/>
            <person name="Anderson J.B."/>
            <person name="Grigoriev I.V."/>
            <person name="Gueldener U."/>
            <person name="Muensterkoetter M."/>
            <person name="Nagy L.G."/>
        </authorList>
    </citation>
    <scope>NUCLEOTIDE SEQUENCE [LARGE SCALE GENOMIC DNA]</scope>
    <source>
        <strain evidence="2">28-4</strain>
    </source>
</reference>
<name>A0A2H3C521_9AGAR</name>
<gene>
    <name evidence="1" type="ORF">ARMSODRAFT_224885</name>
</gene>